<feature type="transmembrane region" description="Helical" evidence="8">
    <location>
        <begin position="298"/>
        <end position="316"/>
    </location>
</feature>
<dbReference type="STRING" id="139723.A0A182LTE8"/>
<dbReference type="InterPro" id="IPR013657">
    <property type="entry name" value="SCL35B1-4/HUT1"/>
</dbReference>
<feature type="transmembrane region" description="Helical" evidence="8">
    <location>
        <begin position="145"/>
        <end position="165"/>
    </location>
</feature>
<evidence type="ECO:0000256" key="3">
    <source>
        <dbReference type="ARBA" id="ARBA00022448"/>
    </source>
</evidence>
<dbReference type="Pfam" id="PF08449">
    <property type="entry name" value="UAA"/>
    <property type="match status" value="1"/>
</dbReference>
<keyword evidence="4 8" id="KW-0812">Transmembrane</keyword>
<feature type="transmembrane region" description="Helical" evidence="8">
    <location>
        <begin position="336"/>
        <end position="361"/>
    </location>
</feature>
<dbReference type="EnsemblMetazoa" id="ACUA001502-RA">
    <property type="protein sequence ID" value="ACUA001502-PA"/>
    <property type="gene ID" value="ACUA001502"/>
</dbReference>
<feature type="transmembrane region" description="Helical" evidence="8">
    <location>
        <begin position="272"/>
        <end position="292"/>
    </location>
</feature>
<proteinExistence type="inferred from homology"/>
<evidence type="ECO:0000313" key="10">
    <source>
        <dbReference type="Proteomes" id="UP000075883"/>
    </source>
</evidence>
<feature type="transmembrane region" description="Helical" evidence="8">
    <location>
        <begin position="7"/>
        <end position="28"/>
    </location>
</feature>
<dbReference type="PANTHER" id="PTHR10778:SF13">
    <property type="entry name" value="ADENOSINE 3'-PHOSPHO 5'-PHOSPHOSULFATE TRANSPORTER 1"/>
    <property type="match status" value="1"/>
</dbReference>
<feature type="transmembrane region" description="Helical" evidence="8">
    <location>
        <begin position="429"/>
        <end position="447"/>
    </location>
</feature>
<dbReference type="GO" id="GO:0046964">
    <property type="term" value="F:3'-phosphoadenosine 5'-phosphosulfate transmembrane transporter activity"/>
    <property type="evidence" value="ECO:0007669"/>
    <property type="project" value="TreeGrafter"/>
</dbReference>
<evidence type="ECO:0000313" key="9">
    <source>
        <dbReference type="EnsemblMetazoa" id="ACUA001502-PA"/>
    </source>
</evidence>
<comment type="subcellular location">
    <subcellularLocation>
        <location evidence="1">Membrane</location>
        <topology evidence="1">Multi-pass membrane protein</topology>
    </subcellularLocation>
</comment>
<name>A0A182LTE8_9DIPT</name>
<comment type="similarity">
    <text evidence="2">Belongs to the nucleotide-sugar transporter family. SLC35B subfamily.</text>
</comment>
<evidence type="ECO:0000256" key="1">
    <source>
        <dbReference type="ARBA" id="ARBA00004141"/>
    </source>
</evidence>
<reference evidence="9" key="2">
    <citation type="submission" date="2020-05" db="UniProtKB">
        <authorList>
            <consortium name="EnsemblMetazoa"/>
        </authorList>
    </citation>
    <scope>IDENTIFICATION</scope>
    <source>
        <strain evidence="9">A-37</strain>
    </source>
</reference>
<protein>
    <recommendedName>
        <fullName evidence="7">Adenosine 3'-phospho 5'-phosphosulfate transporter 1</fullName>
    </recommendedName>
</protein>
<accession>A0A182LTE8</accession>
<evidence type="ECO:0000256" key="5">
    <source>
        <dbReference type="ARBA" id="ARBA00022989"/>
    </source>
</evidence>
<dbReference type="EMBL" id="AXCM01000618">
    <property type="status" value="NOT_ANNOTATED_CDS"/>
    <property type="molecule type" value="Genomic_DNA"/>
</dbReference>
<dbReference type="VEuPathDB" id="VectorBase:ACUA001502"/>
<organism evidence="9 10">
    <name type="scientific">Anopheles culicifacies</name>
    <dbReference type="NCBI Taxonomy" id="139723"/>
    <lineage>
        <taxon>Eukaryota</taxon>
        <taxon>Metazoa</taxon>
        <taxon>Ecdysozoa</taxon>
        <taxon>Arthropoda</taxon>
        <taxon>Hexapoda</taxon>
        <taxon>Insecta</taxon>
        <taxon>Pterygota</taxon>
        <taxon>Neoptera</taxon>
        <taxon>Endopterygota</taxon>
        <taxon>Diptera</taxon>
        <taxon>Nematocera</taxon>
        <taxon>Culicoidea</taxon>
        <taxon>Culicidae</taxon>
        <taxon>Anophelinae</taxon>
        <taxon>Anopheles</taxon>
        <taxon>culicifacies species complex</taxon>
    </lineage>
</organism>
<feature type="transmembrane region" description="Helical" evidence="8">
    <location>
        <begin position="189"/>
        <end position="208"/>
    </location>
</feature>
<evidence type="ECO:0000256" key="7">
    <source>
        <dbReference type="ARBA" id="ARBA00039668"/>
    </source>
</evidence>
<evidence type="ECO:0000256" key="4">
    <source>
        <dbReference type="ARBA" id="ARBA00022692"/>
    </source>
</evidence>
<evidence type="ECO:0000256" key="8">
    <source>
        <dbReference type="SAM" id="Phobius"/>
    </source>
</evidence>
<keyword evidence="5 8" id="KW-1133">Transmembrane helix</keyword>
<dbReference type="Proteomes" id="UP000075883">
    <property type="component" value="Unassembled WGS sequence"/>
</dbReference>
<evidence type="ECO:0000256" key="2">
    <source>
        <dbReference type="ARBA" id="ARBA00010694"/>
    </source>
</evidence>
<feature type="transmembrane region" description="Helical" evidence="8">
    <location>
        <begin position="67"/>
        <end position="92"/>
    </location>
</feature>
<evidence type="ECO:0000256" key="6">
    <source>
        <dbReference type="ARBA" id="ARBA00023136"/>
    </source>
</evidence>
<reference evidence="10" key="1">
    <citation type="submission" date="2013-09" db="EMBL/GenBank/DDBJ databases">
        <title>The Genome Sequence of Anopheles culicifacies species A.</title>
        <authorList>
            <consortium name="The Broad Institute Genomics Platform"/>
            <person name="Neafsey D.E."/>
            <person name="Besansky N."/>
            <person name="Howell P."/>
            <person name="Walton C."/>
            <person name="Young S.K."/>
            <person name="Zeng Q."/>
            <person name="Gargeya S."/>
            <person name="Fitzgerald M."/>
            <person name="Haas B."/>
            <person name="Abouelleil A."/>
            <person name="Allen A.W."/>
            <person name="Alvarado L."/>
            <person name="Arachchi H.M."/>
            <person name="Berlin A.M."/>
            <person name="Chapman S.B."/>
            <person name="Gainer-Dewar J."/>
            <person name="Goldberg J."/>
            <person name="Griggs A."/>
            <person name="Gujja S."/>
            <person name="Hansen M."/>
            <person name="Howarth C."/>
            <person name="Imamovic A."/>
            <person name="Ireland A."/>
            <person name="Larimer J."/>
            <person name="McCowan C."/>
            <person name="Murphy C."/>
            <person name="Pearson M."/>
            <person name="Poon T.W."/>
            <person name="Priest M."/>
            <person name="Roberts A."/>
            <person name="Saif S."/>
            <person name="Shea T."/>
            <person name="Sisk P."/>
            <person name="Sykes S."/>
            <person name="Wortman J."/>
            <person name="Nusbaum C."/>
            <person name="Birren B."/>
        </authorList>
    </citation>
    <scope>NUCLEOTIDE SEQUENCE [LARGE SCALE GENOMIC DNA]</scope>
    <source>
        <strain evidence="10">A-37</strain>
    </source>
</reference>
<keyword evidence="6 8" id="KW-0472">Membrane</keyword>
<dbReference type="PANTHER" id="PTHR10778">
    <property type="entry name" value="SOLUTE CARRIER FAMILY 35 MEMBER B"/>
    <property type="match status" value="1"/>
</dbReference>
<dbReference type="GO" id="GO:0005789">
    <property type="term" value="C:endoplasmic reticulum membrane"/>
    <property type="evidence" value="ECO:0007669"/>
    <property type="project" value="TreeGrafter"/>
</dbReference>
<keyword evidence="3" id="KW-0813">Transport</keyword>
<dbReference type="GO" id="GO:0000139">
    <property type="term" value="C:Golgi membrane"/>
    <property type="evidence" value="ECO:0007669"/>
    <property type="project" value="TreeGrafter"/>
</dbReference>
<sequence>MRNYVPDIIILFIVIVTITIVRVVSQILHETLSDGPNLAPLPVEGSEPKVELSLSQLIDQKSKEYSWLLRLMVNVFGYLCIFVPGVVIYKYAKRTKYMERSDRSHLSALVRFCYSGSGTDSLDRLDGSSGTVKGAASKRTTAQECLLLCYCLVGLMGSYLTWGVLQEKIMTQEYEGPEKRKSHFKDSQFLVFSNRVLGFMITAVYLVAKRQFRHRAPLYKYSYASFSNIMSAWFQYEALKFVNFPTQVLAKSGKIIPVMIMGKIISRNKYEFYEYLTAVMISVGMIFFLTGSTDESKASAITTLTGVLLLTFYMIFDSFTSNWQGELFKSYSMSSIQMMCGVNLFSTLFTGASLAMQGGFYSSLVFAVDHPKFVIDCIVLSISSAIGQLFIFYTIATFGAVVFTIIMTLRQAIAILLSCLIYQHRISSLGVIGVLIVFLAIFLRVYCNQRLKAIKQRHHTTQSSGSNKSKRRTTFSAFAGTDYHHTNDTGILNYCATFTKNGCDDFKLLLQLQSGSPGGIQTKSGGLNMLAYSAGFGAIDTPQLAPSECMNCTEENMLPEMNYDYENWMLTNMSYPDYSAFEMAMDKGNISLLYSIDIIH</sequence>
<keyword evidence="10" id="KW-1185">Reference proteome</keyword>
<dbReference type="AlphaFoldDB" id="A0A182LTE8"/>